<sequence length="136" mass="16288">MRKENKDIKQRLEDYQWICFNLELTGCDLERWMNEAKKVMSGMPIRLDTKDLRATYLDICEKLNAKIKEAAEEKIIVEEAIRSIDNYDIEQVMWLKYIEFLSWTEISNKTNHSNKYCHELHEKGLELLEYVLPEIA</sequence>
<organism evidence="2 3">
    <name type="scientific">Acetobacterium paludosum</name>
    <dbReference type="NCBI Taxonomy" id="52693"/>
    <lineage>
        <taxon>Bacteria</taxon>
        <taxon>Bacillati</taxon>
        <taxon>Bacillota</taxon>
        <taxon>Clostridia</taxon>
        <taxon>Eubacteriales</taxon>
        <taxon>Eubacteriaceae</taxon>
        <taxon>Acetobacterium</taxon>
    </lineage>
</organism>
<dbReference type="EMBL" id="WJBD01000002">
    <property type="protein sequence ID" value="MBC3887249.1"/>
    <property type="molecule type" value="Genomic_DNA"/>
</dbReference>
<proteinExistence type="predicted"/>
<gene>
    <name evidence="2" type="ORF">GH810_02855</name>
</gene>
<dbReference type="RefSeq" id="WP_148566409.1">
    <property type="nucleotide sequence ID" value="NZ_RXYA01000004.1"/>
</dbReference>
<reference evidence="2" key="2">
    <citation type="submission" date="2020-10" db="EMBL/GenBank/DDBJ databases">
        <title>Comparative genomics of the Acetobacterium genus.</title>
        <authorList>
            <person name="Marshall C."/>
            <person name="May H."/>
            <person name="Norman S."/>
        </authorList>
    </citation>
    <scope>NUCLEOTIDE SEQUENCE</scope>
    <source>
        <strain evidence="2">DER-2019</strain>
    </source>
</reference>
<evidence type="ECO:0000313" key="2">
    <source>
        <dbReference type="EMBL" id="MBC3887249.1"/>
    </source>
</evidence>
<protein>
    <recommendedName>
        <fullName evidence="4">DUF1492 domain-containing protein</fullName>
    </recommendedName>
</protein>
<dbReference type="OrthoDB" id="10004850at2"/>
<dbReference type="Proteomes" id="UP000616595">
    <property type="component" value="Unassembled WGS sequence"/>
</dbReference>
<accession>A0A923HR56</accession>
<feature type="coiled-coil region" evidence="1">
    <location>
        <begin position="53"/>
        <end position="80"/>
    </location>
</feature>
<keyword evidence="1" id="KW-0175">Coiled coil</keyword>
<evidence type="ECO:0008006" key="4">
    <source>
        <dbReference type="Google" id="ProtNLM"/>
    </source>
</evidence>
<keyword evidence="3" id="KW-1185">Reference proteome</keyword>
<dbReference type="AlphaFoldDB" id="A0A923HR56"/>
<name>A0A923HR56_9FIRM</name>
<evidence type="ECO:0000256" key="1">
    <source>
        <dbReference type="SAM" id="Coils"/>
    </source>
</evidence>
<comment type="caution">
    <text evidence="2">The sequence shown here is derived from an EMBL/GenBank/DDBJ whole genome shotgun (WGS) entry which is preliminary data.</text>
</comment>
<reference evidence="2" key="1">
    <citation type="submission" date="2019-10" db="EMBL/GenBank/DDBJ databases">
        <authorList>
            <person name="Ross D.E."/>
            <person name="Gulliver D."/>
        </authorList>
    </citation>
    <scope>NUCLEOTIDE SEQUENCE</scope>
    <source>
        <strain evidence="2">DER-2019</strain>
    </source>
</reference>
<evidence type="ECO:0000313" key="3">
    <source>
        <dbReference type="Proteomes" id="UP000616595"/>
    </source>
</evidence>